<dbReference type="RefSeq" id="WP_011437748.1">
    <property type="nucleotide sequence ID" value="NC_007777.1"/>
</dbReference>
<gene>
    <name evidence="2" type="ordered locus">Francci3_3367</name>
</gene>
<dbReference type="InterPro" id="IPR024078">
    <property type="entry name" value="LmbE-like_dom_sf"/>
</dbReference>
<accession>A0A1X1PXY3</accession>
<accession>Q2J7M0</accession>
<protein>
    <recommendedName>
        <fullName evidence="4">LmbE-like protein</fullName>
    </recommendedName>
</protein>
<keyword evidence="3" id="KW-1185">Reference proteome</keyword>
<dbReference type="SUPFAM" id="SSF102588">
    <property type="entry name" value="LmbE-like"/>
    <property type="match status" value="1"/>
</dbReference>
<name>Q2J7M0_FRACC</name>
<reference evidence="2 3" key="1">
    <citation type="journal article" date="2007" name="Genome Res.">
        <title>Genome characteristics of facultatively symbiotic Frankia sp. strains reflect host range and host plant biogeography.</title>
        <authorList>
            <person name="Normand P."/>
            <person name="Lapierre P."/>
            <person name="Tisa L.S."/>
            <person name="Gogarten J.P."/>
            <person name="Alloisio N."/>
            <person name="Bagnarol E."/>
            <person name="Bassi C.A."/>
            <person name="Berry A.M."/>
            <person name="Bickhart D.M."/>
            <person name="Choisne N."/>
            <person name="Couloux A."/>
            <person name="Cournoyer B."/>
            <person name="Cruveiller S."/>
            <person name="Daubin V."/>
            <person name="Demange N."/>
            <person name="Francino M.P."/>
            <person name="Goltsman E."/>
            <person name="Huang Y."/>
            <person name="Kopp O.R."/>
            <person name="Labarre L."/>
            <person name="Lapidus A."/>
            <person name="Lavire C."/>
            <person name="Marechal J."/>
            <person name="Martinez M."/>
            <person name="Mastronunzio J.E."/>
            <person name="Mullin B.C."/>
            <person name="Niemann J."/>
            <person name="Pujic P."/>
            <person name="Rawnsley T."/>
            <person name="Rouy Z."/>
            <person name="Schenowitz C."/>
            <person name="Sellstedt A."/>
            <person name="Tavares F."/>
            <person name="Tomkins J.P."/>
            <person name="Vallenet D."/>
            <person name="Valverde C."/>
            <person name="Wall L.G."/>
            <person name="Wang Y."/>
            <person name="Medigue C."/>
            <person name="Benson D.R."/>
        </authorList>
    </citation>
    <scope>NUCLEOTIDE SEQUENCE [LARGE SCALE GENOMIC DNA]</scope>
    <source>
        <strain evidence="3">DSM 45818 / CECT 9043 / CcI3</strain>
    </source>
</reference>
<dbReference type="Pfam" id="PF02585">
    <property type="entry name" value="PIG-L"/>
    <property type="match status" value="1"/>
</dbReference>
<organism evidence="2 3">
    <name type="scientific">Frankia casuarinae (strain DSM 45818 / CECT 9043 / HFP020203 / CcI3)</name>
    <dbReference type="NCBI Taxonomy" id="106370"/>
    <lineage>
        <taxon>Bacteria</taxon>
        <taxon>Bacillati</taxon>
        <taxon>Actinomycetota</taxon>
        <taxon>Actinomycetes</taxon>
        <taxon>Frankiales</taxon>
        <taxon>Frankiaceae</taxon>
        <taxon>Frankia</taxon>
    </lineage>
</organism>
<evidence type="ECO:0000313" key="2">
    <source>
        <dbReference type="EMBL" id="ABD12722.1"/>
    </source>
</evidence>
<dbReference type="Gene3D" id="3.40.50.10320">
    <property type="entry name" value="LmbE-like"/>
    <property type="match status" value="1"/>
</dbReference>
<dbReference type="Proteomes" id="UP000001937">
    <property type="component" value="Chromosome"/>
</dbReference>
<dbReference type="GO" id="GO:0016137">
    <property type="term" value="P:glycoside metabolic process"/>
    <property type="evidence" value="ECO:0007669"/>
    <property type="project" value="UniProtKB-ARBA"/>
</dbReference>
<dbReference type="EMBL" id="CP000249">
    <property type="protein sequence ID" value="ABD12722.1"/>
    <property type="molecule type" value="Genomic_DNA"/>
</dbReference>
<dbReference type="AlphaFoldDB" id="Q2J7M0"/>
<evidence type="ECO:0000313" key="3">
    <source>
        <dbReference type="Proteomes" id="UP000001937"/>
    </source>
</evidence>
<dbReference type="KEGG" id="fra:Francci3_3367"/>
<evidence type="ECO:0000256" key="1">
    <source>
        <dbReference type="ARBA" id="ARBA00022833"/>
    </source>
</evidence>
<keyword evidence="1" id="KW-0862">Zinc</keyword>
<dbReference type="InterPro" id="IPR003737">
    <property type="entry name" value="GlcNAc_PI_deacetylase-related"/>
</dbReference>
<dbReference type="eggNOG" id="COG2120">
    <property type="taxonomic scope" value="Bacteria"/>
</dbReference>
<sequence>MGSTVLLVSPHPDDLAWSVGATVATLAGAGHDLHAVTVFGRSRYAPGSAAHGDAASVTALRTAEDAAWADRHAGAALVSLRLPDASLRGYTDDTEMGAAADPGLVRRVADGLAALAAAVRPRFLLAPMAVGGHVDHEVVRRAVDAVAPCLVPEPSVVWYADLPYAAATGPAPTRAGTLVAAGPYRRAIERGVLYYPSQLPGEHLPVLHRYLAAEGGERLRTDEPWATEALANLLGRADLSDTRFGAQR</sequence>
<dbReference type="STRING" id="106370.Francci3_3367"/>
<evidence type="ECO:0008006" key="4">
    <source>
        <dbReference type="Google" id="ProtNLM"/>
    </source>
</evidence>
<proteinExistence type="predicted"/>
<dbReference type="HOGENOM" id="CLU_082131_0_0_11"/>